<proteinExistence type="predicted"/>
<dbReference type="SUPFAM" id="SSF56281">
    <property type="entry name" value="Metallo-hydrolase/oxidoreductase"/>
    <property type="match status" value="1"/>
</dbReference>
<accession>A0AAU7UGK6</accession>
<dbReference type="InterPro" id="IPR001279">
    <property type="entry name" value="Metallo-B-lactamas"/>
</dbReference>
<dbReference type="RefSeq" id="WP_350245572.1">
    <property type="nucleotide sequence ID" value="NZ_CP158300.1"/>
</dbReference>
<dbReference type="KEGG" id="dsc:ABOD76_20455"/>
<dbReference type="InterPro" id="IPR050662">
    <property type="entry name" value="Sec-metab_biosynth-thioest"/>
</dbReference>
<dbReference type="InterPro" id="IPR036866">
    <property type="entry name" value="RibonucZ/Hydroxyglut_hydro"/>
</dbReference>
<geneLocation type="plasmid" evidence="2">
    <name>pDson02</name>
</geneLocation>
<dbReference type="SMART" id="SM00849">
    <property type="entry name" value="Lactamase_B"/>
    <property type="match status" value="1"/>
</dbReference>
<keyword evidence="2" id="KW-0614">Plasmid</keyword>
<dbReference type="Gene3D" id="3.60.15.10">
    <property type="entry name" value="Ribonuclease Z/Hydroxyacylglutathione hydrolase-like"/>
    <property type="match status" value="1"/>
</dbReference>
<reference evidence="2" key="1">
    <citation type="submission" date="2024-06" db="EMBL/GenBank/DDBJ databases">
        <title>Draft Genome Sequence of Deinococcus sonorensis Type Strain KR-87, a Biofilm Producing Representative of the Genus Deinococcus.</title>
        <authorList>
            <person name="Boren L.S."/>
            <person name="Grosso R.A."/>
            <person name="Hugenberg-Cox A.N."/>
            <person name="Hill J.T.E."/>
            <person name="Albert C.M."/>
            <person name="Tuohy J.M."/>
        </authorList>
    </citation>
    <scope>NUCLEOTIDE SEQUENCE</scope>
    <source>
        <strain evidence="2">KR-87</strain>
        <plasmid evidence="2">pDson02</plasmid>
    </source>
</reference>
<organism evidence="2">
    <name type="scientific">Deinococcus sonorensis KR-87</name>
    <dbReference type="NCBI Taxonomy" id="694439"/>
    <lineage>
        <taxon>Bacteria</taxon>
        <taxon>Thermotogati</taxon>
        <taxon>Deinococcota</taxon>
        <taxon>Deinococci</taxon>
        <taxon>Deinococcales</taxon>
        <taxon>Deinococcaceae</taxon>
        <taxon>Deinococcus</taxon>
    </lineage>
</organism>
<evidence type="ECO:0000313" key="2">
    <source>
        <dbReference type="EMBL" id="XBV87424.1"/>
    </source>
</evidence>
<dbReference type="PANTHER" id="PTHR23131">
    <property type="entry name" value="ENDORIBONUCLEASE LACTB2"/>
    <property type="match status" value="1"/>
</dbReference>
<name>A0AAU7UGK6_9DEIO</name>
<gene>
    <name evidence="2" type="ORF">ABOD76_20455</name>
</gene>
<feature type="domain" description="Metallo-beta-lactamase" evidence="1">
    <location>
        <begin position="29"/>
        <end position="244"/>
    </location>
</feature>
<dbReference type="Pfam" id="PF00753">
    <property type="entry name" value="Lactamase_B"/>
    <property type="match status" value="1"/>
</dbReference>
<dbReference type="EMBL" id="CP158300">
    <property type="protein sequence ID" value="XBV87424.1"/>
    <property type="molecule type" value="Genomic_DNA"/>
</dbReference>
<protein>
    <submittedName>
        <fullName evidence="2">MBL fold metallo-hydrolase</fullName>
    </submittedName>
</protein>
<dbReference type="AlphaFoldDB" id="A0AAU7UGK6"/>
<dbReference type="PANTHER" id="PTHR23131:SF4">
    <property type="entry name" value="METALLO-BETA-LACTAMASE SUPERFAMILY POTEIN"/>
    <property type="match status" value="1"/>
</dbReference>
<sequence length="335" mass="37100">MTLPSPTRHDGPDGSRIYAFPVRVFGDFTANIHLLIHGDYRALIDTGSGSEQSNQDLLAGMAAVQTQYGEPVDWAGLSRIVVTHGHIDHHGGLDLLRSLTPAPVAVHELDAPVLTRHRERLALSRRALRIFLATAGLNAEQQAAMTRLYGSARSTFQGGPVETILLHGDLLDDRLEVLHTPGHSPGQVCLRLGDVLLSADQLLARTTPHLAPESILPGTGLNHYLHSLTLLERQPGLRLALGGHEEPMPDVYDRIQQIRDSHQRKLERIVELCREPRSIAEVRDLLYPQVRHYDVLLSLQKVGALMEYLNQRGDLQVANLEPLEQDPAVFPLYVS</sequence>
<evidence type="ECO:0000259" key="1">
    <source>
        <dbReference type="SMART" id="SM00849"/>
    </source>
</evidence>